<protein>
    <submittedName>
        <fullName evidence="1">Uncharacterized protein</fullName>
    </submittedName>
</protein>
<dbReference type="RefSeq" id="WP_192787360.1">
    <property type="nucleotide sequence ID" value="NZ_JADBEK010000001.1"/>
</dbReference>
<dbReference type="EMBL" id="JADBEK010000001">
    <property type="protein sequence ID" value="MBE1586868.1"/>
    <property type="molecule type" value="Genomic_DNA"/>
</dbReference>
<dbReference type="Proteomes" id="UP000633509">
    <property type="component" value="Unassembled WGS sequence"/>
</dbReference>
<evidence type="ECO:0000313" key="2">
    <source>
        <dbReference type="Proteomes" id="UP000633509"/>
    </source>
</evidence>
<comment type="caution">
    <text evidence="1">The sequence shown here is derived from an EMBL/GenBank/DDBJ whole genome shotgun (WGS) entry which is preliminary data.</text>
</comment>
<name>A0ABR9M1W6_9ACTN</name>
<reference evidence="1 2" key="1">
    <citation type="submission" date="2020-10" db="EMBL/GenBank/DDBJ databases">
        <title>Sequencing the genomes of 1000 actinobacteria strains.</title>
        <authorList>
            <person name="Klenk H.-P."/>
        </authorList>
    </citation>
    <scope>NUCLEOTIDE SEQUENCE [LARGE SCALE GENOMIC DNA]</scope>
    <source>
        <strain evidence="1 2">DSM 43173</strain>
    </source>
</reference>
<evidence type="ECO:0000313" key="1">
    <source>
        <dbReference type="EMBL" id="MBE1586868.1"/>
    </source>
</evidence>
<gene>
    <name evidence="1" type="ORF">H4W80_005126</name>
</gene>
<sequence>MTDERRGADVGREWRIQSAALEGGARRVEEAAGIMTGAAAALRTGTEGLEPWGTGAVGTVMAAVRDLMGEACAHLGDNLAETGAAMRAMAVEAVAADAAAVPRRDL</sequence>
<accession>A0ABR9M1W6</accession>
<proteinExistence type="predicted"/>
<keyword evidence="2" id="KW-1185">Reference proteome</keyword>
<organism evidence="1 2">
    <name type="scientific">Nonomuraea angiospora</name>
    <dbReference type="NCBI Taxonomy" id="46172"/>
    <lineage>
        <taxon>Bacteria</taxon>
        <taxon>Bacillati</taxon>
        <taxon>Actinomycetota</taxon>
        <taxon>Actinomycetes</taxon>
        <taxon>Streptosporangiales</taxon>
        <taxon>Streptosporangiaceae</taxon>
        <taxon>Nonomuraea</taxon>
    </lineage>
</organism>